<evidence type="ECO:0000256" key="1">
    <source>
        <dbReference type="ARBA" id="ARBA00001946"/>
    </source>
</evidence>
<dbReference type="InterPro" id="IPR005835">
    <property type="entry name" value="NTP_transferase_dom"/>
</dbReference>
<evidence type="ECO:0000256" key="2">
    <source>
        <dbReference type="ARBA" id="ARBA00010480"/>
    </source>
</evidence>
<evidence type="ECO:0000256" key="7">
    <source>
        <dbReference type="ARBA" id="ARBA00022842"/>
    </source>
</evidence>
<feature type="domain" description="Nucleotidyl transferase" evidence="9">
    <location>
        <begin position="2"/>
        <end position="98"/>
    </location>
</feature>
<keyword evidence="5" id="KW-0548">Nucleotidyltransferase</keyword>
<dbReference type="AlphaFoldDB" id="T0ZS07"/>
<reference evidence="10" key="2">
    <citation type="journal article" date="2014" name="ISME J.">
        <title>Microbial stratification in low pH oxic and suboxic macroscopic growths along an acid mine drainage.</title>
        <authorList>
            <person name="Mendez-Garcia C."/>
            <person name="Mesa V."/>
            <person name="Sprenger R.R."/>
            <person name="Richter M."/>
            <person name="Diez M.S."/>
            <person name="Solano J."/>
            <person name="Bargiela R."/>
            <person name="Golyshina O.V."/>
            <person name="Manteca A."/>
            <person name="Ramos J.L."/>
            <person name="Gallego J.R."/>
            <person name="Llorente I."/>
            <person name="Martins Dos Santos V.A."/>
            <person name="Jensen O.N."/>
            <person name="Pelaez A.I."/>
            <person name="Sanchez J."/>
            <person name="Ferrer M."/>
        </authorList>
    </citation>
    <scope>NUCLEOTIDE SEQUENCE</scope>
</reference>
<dbReference type="PANTHER" id="PTHR43532:SF1">
    <property type="entry name" value="GLUCOSE-1-PHOSPHATE THYMIDYLYLTRANSFERASE 1"/>
    <property type="match status" value="1"/>
</dbReference>
<evidence type="ECO:0000256" key="4">
    <source>
        <dbReference type="ARBA" id="ARBA00022679"/>
    </source>
</evidence>
<reference evidence="10" key="1">
    <citation type="submission" date="2013-08" db="EMBL/GenBank/DDBJ databases">
        <authorList>
            <person name="Mendez C."/>
            <person name="Richter M."/>
            <person name="Ferrer M."/>
            <person name="Sanchez J."/>
        </authorList>
    </citation>
    <scope>NUCLEOTIDE SEQUENCE</scope>
</reference>
<comment type="cofactor">
    <cofactor evidence="1">
        <name>Mg(2+)</name>
        <dbReference type="ChEBI" id="CHEBI:18420"/>
    </cofactor>
</comment>
<dbReference type="Gene3D" id="3.90.550.10">
    <property type="entry name" value="Spore Coat Polysaccharide Biosynthesis Protein SpsA, Chain A"/>
    <property type="match status" value="1"/>
</dbReference>
<gene>
    <name evidence="10" type="ORF">B1A_13224</name>
</gene>
<evidence type="ECO:0000259" key="9">
    <source>
        <dbReference type="Pfam" id="PF00483"/>
    </source>
</evidence>
<dbReference type="InterPro" id="IPR005907">
    <property type="entry name" value="G1P_thy_trans_s"/>
</dbReference>
<dbReference type="EMBL" id="AUZX01009671">
    <property type="protein sequence ID" value="EQD51056.1"/>
    <property type="molecule type" value="Genomic_DNA"/>
</dbReference>
<evidence type="ECO:0000256" key="6">
    <source>
        <dbReference type="ARBA" id="ARBA00022723"/>
    </source>
</evidence>
<evidence type="ECO:0000256" key="5">
    <source>
        <dbReference type="ARBA" id="ARBA00022695"/>
    </source>
</evidence>
<evidence type="ECO:0000256" key="3">
    <source>
        <dbReference type="ARBA" id="ARBA00012461"/>
    </source>
</evidence>
<dbReference type="GO" id="GO:0046872">
    <property type="term" value="F:metal ion binding"/>
    <property type="evidence" value="ECO:0007669"/>
    <property type="project" value="UniProtKB-KW"/>
</dbReference>
<comment type="catalytic activity">
    <reaction evidence="8">
        <text>dTTP + alpha-D-glucose 1-phosphate + H(+) = dTDP-alpha-D-glucose + diphosphate</text>
        <dbReference type="Rhea" id="RHEA:15225"/>
        <dbReference type="ChEBI" id="CHEBI:15378"/>
        <dbReference type="ChEBI" id="CHEBI:33019"/>
        <dbReference type="ChEBI" id="CHEBI:37568"/>
        <dbReference type="ChEBI" id="CHEBI:57477"/>
        <dbReference type="ChEBI" id="CHEBI:58601"/>
        <dbReference type="EC" id="2.7.7.24"/>
    </reaction>
</comment>
<organism evidence="10">
    <name type="scientific">mine drainage metagenome</name>
    <dbReference type="NCBI Taxonomy" id="410659"/>
    <lineage>
        <taxon>unclassified sequences</taxon>
        <taxon>metagenomes</taxon>
        <taxon>ecological metagenomes</taxon>
    </lineage>
</organism>
<proteinExistence type="inferred from homology"/>
<evidence type="ECO:0000313" key="10">
    <source>
        <dbReference type="EMBL" id="EQD51056.1"/>
    </source>
</evidence>
<accession>T0ZS07</accession>
<keyword evidence="4 10" id="KW-0808">Transferase</keyword>
<name>T0ZS07_9ZZZZ</name>
<comment type="caution">
    <text evidence="10">The sequence shown here is derived from an EMBL/GenBank/DDBJ whole genome shotgun (WGS) entry which is preliminary data.</text>
</comment>
<protein>
    <recommendedName>
        <fullName evidence="3">glucose-1-phosphate thymidylyltransferase</fullName>
        <ecNumber evidence="3">2.7.7.24</ecNumber>
    </recommendedName>
</protein>
<dbReference type="InterPro" id="IPR029044">
    <property type="entry name" value="Nucleotide-diphossugar_trans"/>
</dbReference>
<dbReference type="GO" id="GO:0008879">
    <property type="term" value="F:glucose-1-phosphate thymidylyltransferase activity"/>
    <property type="evidence" value="ECO:0007669"/>
    <property type="project" value="UniProtKB-EC"/>
</dbReference>
<feature type="non-terminal residue" evidence="10">
    <location>
        <position position="1"/>
    </location>
</feature>
<keyword evidence="7" id="KW-0460">Magnesium</keyword>
<keyword evidence="6" id="KW-0479">Metal-binding</keyword>
<sequence length="125" mass="13773">VSDPRAYGVVEFDETGRVLSIEEKPAAPRSSYAVPGIYFYDAQAPAIARTLTPSARGELEITALNNAYLAQGQLRVEVLSRATTWLDTGTHESLYEAGGLIRTLQHRSGLRIGDVEQIARDQKWI</sequence>
<dbReference type="EC" id="2.7.7.24" evidence="3"/>
<dbReference type="PANTHER" id="PTHR43532">
    <property type="entry name" value="GLUCOSE-1-PHOSPHATE THYMIDYLYLTRANSFERASE"/>
    <property type="match status" value="1"/>
</dbReference>
<dbReference type="Pfam" id="PF00483">
    <property type="entry name" value="NTP_transferase"/>
    <property type="match status" value="1"/>
</dbReference>
<evidence type="ECO:0000256" key="8">
    <source>
        <dbReference type="ARBA" id="ARBA00049336"/>
    </source>
</evidence>
<dbReference type="SUPFAM" id="SSF53448">
    <property type="entry name" value="Nucleotide-diphospho-sugar transferases"/>
    <property type="match status" value="1"/>
</dbReference>
<comment type="similarity">
    <text evidence="2">Belongs to the glucose-1-phosphate thymidylyltransferase family.</text>
</comment>